<reference evidence="7" key="1">
    <citation type="submission" date="2022-06" db="EMBL/GenBank/DDBJ databases">
        <title>Aquibacillus sp. a new bacterium isolated from soil saline samples.</title>
        <authorList>
            <person name="Galisteo C."/>
            <person name="De La Haba R."/>
            <person name="Sanchez-Porro C."/>
            <person name="Ventosa A."/>
        </authorList>
    </citation>
    <scope>NUCLEOTIDE SEQUENCE</scope>
    <source>
        <strain evidence="7">3ASR75-54</strain>
    </source>
</reference>
<feature type="chain" id="PRO_5040765330" evidence="5">
    <location>
        <begin position="22"/>
        <end position="192"/>
    </location>
</feature>
<evidence type="ECO:0000313" key="8">
    <source>
        <dbReference type="Proteomes" id="UP001145069"/>
    </source>
</evidence>
<dbReference type="EC" id="3.4.24.-" evidence="7"/>
<keyword evidence="5" id="KW-0732">Signal</keyword>
<evidence type="ECO:0000256" key="5">
    <source>
        <dbReference type="SAM" id="SignalP"/>
    </source>
</evidence>
<comment type="caution">
    <text evidence="7">The sequence shown here is derived from an EMBL/GenBank/DDBJ whole genome shotgun (WGS) entry which is preliminary data.</text>
</comment>
<evidence type="ECO:0000256" key="1">
    <source>
        <dbReference type="ARBA" id="ARBA00022670"/>
    </source>
</evidence>
<keyword evidence="3 7" id="KW-0378">Hydrolase</keyword>
<dbReference type="InterPro" id="IPR024079">
    <property type="entry name" value="MetalloPept_cat_dom_sf"/>
</dbReference>
<evidence type="ECO:0000256" key="3">
    <source>
        <dbReference type="ARBA" id="ARBA00022801"/>
    </source>
</evidence>
<dbReference type="InterPro" id="IPR001818">
    <property type="entry name" value="Pept_M10_metallopeptidase"/>
</dbReference>
<feature type="domain" description="Peptidase M10 metallopeptidase" evidence="6">
    <location>
        <begin position="119"/>
        <end position="192"/>
    </location>
</feature>
<name>A0A9X3WHQ8_9BACI</name>
<dbReference type="Proteomes" id="UP001145069">
    <property type="component" value="Unassembled WGS sequence"/>
</dbReference>
<dbReference type="RefSeq" id="WP_272447769.1">
    <property type="nucleotide sequence ID" value="NZ_JAMQKC010000040.1"/>
</dbReference>
<dbReference type="PRINTS" id="PR00138">
    <property type="entry name" value="MATRIXIN"/>
</dbReference>
<dbReference type="SUPFAM" id="SSF55486">
    <property type="entry name" value="Metalloproteases ('zincins'), catalytic domain"/>
    <property type="match status" value="1"/>
</dbReference>
<keyword evidence="2" id="KW-0479">Metal-binding</keyword>
<evidence type="ECO:0000256" key="4">
    <source>
        <dbReference type="ARBA" id="ARBA00022833"/>
    </source>
</evidence>
<dbReference type="AlphaFoldDB" id="A0A9X3WHQ8"/>
<keyword evidence="7" id="KW-0482">Metalloprotease</keyword>
<proteinExistence type="predicted"/>
<dbReference type="Pfam" id="PF00413">
    <property type="entry name" value="Peptidase_M10"/>
    <property type="match status" value="1"/>
</dbReference>
<feature type="signal peptide" evidence="5">
    <location>
        <begin position="1"/>
        <end position="21"/>
    </location>
</feature>
<evidence type="ECO:0000313" key="7">
    <source>
        <dbReference type="EMBL" id="MDC3418680.1"/>
    </source>
</evidence>
<protein>
    <submittedName>
        <fullName evidence="7">Matrixin family metalloprotease</fullName>
        <ecNumber evidence="7">3.4.24.-</ecNumber>
    </submittedName>
</protein>
<gene>
    <name evidence="7" type="ORF">NC799_17685</name>
</gene>
<dbReference type="GO" id="GO:0006508">
    <property type="term" value="P:proteolysis"/>
    <property type="evidence" value="ECO:0007669"/>
    <property type="project" value="UniProtKB-KW"/>
</dbReference>
<organism evidence="7 8">
    <name type="scientific">Aquibacillus salsiterrae</name>
    <dbReference type="NCBI Taxonomy" id="2950439"/>
    <lineage>
        <taxon>Bacteria</taxon>
        <taxon>Bacillati</taxon>
        <taxon>Bacillota</taxon>
        <taxon>Bacilli</taxon>
        <taxon>Bacillales</taxon>
        <taxon>Bacillaceae</taxon>
        <taxon>Aquibacillus</taxon>
    </lineage>
</organism>
<keyword evidence="1" id="KW-0645">Protease</keyword>
<dbReference type="GO" id="GO:0008270">
    <property type="term" value="F:zinc ion binding"/>
    <property type="evidence" value="ECO:0007669"/>
    <property type="project" value="InterPro"/>
</dbReference>
<evidence type="ECO:0000259" key="6">
    <source>
        <dbReference type="Pfam" id="PF00413"/>
    </source>
</evidence>
<evidence type="ECO:0000256" key="2">
    <source>
        <dbReference type="ARBA" id="ARBA00022723"/>
    </source>
</evidence>
<keyword evidence="4" id="KW-0862">Zinc</keyword>
<dbReference type="InterPro" id="IPR021190">
    <property type="entry name" value="Pept_M10A"/>
</dbReference>
<dbReference type="GO" id="GO:0031012">
    <property type="term" value="C:extracellular matrix"/>
    <property type="evidence" value="ECO:0007669"/>
    <property type="project" value="InterPro"/>
</dbReference>
<dbReference type="GO" id="GO:0004222">
    <property type="term" value="F:metalloendopeptidase activity"/>
    <property type="evidence" value="ECO:0007669"/>
    <property type="project" value="InterPro"/>
</dbReference>
<keyword evidence="8" id="KW-1185">Reference proteome</keyword>
<dbReference type="Gene3D" id="3.40.390.10">
    <property type="entry name" value="Collagenase (Catalytic Domain)"/>
    <property type="match status" value="1"/>
</dbReference>
<accession>A0A9X3WHQ8</accession>
<dbReference type="EMBL" id="JAMQKC010000040">
    <property type="protein sequence ID" value="MDC3418680.1"/>
    <property type="molecule type" value="Genomic_DNA"/>
</dbReference>
<sequence>MLKKIIFVVVLLIIPANQVYAYDTYNDHILNGGVGDYGNNKRYYYLTSSAVDEELKIKEAMGDWIYTTERTGITTPISIRETSFQSLSSFDFYKDQYWPVEMGVLGDTLHYRYSSQVDEEYENWGWTKVRLNGANYDINSYWVQKATIAHEMGHAMGLDHVGNTYAIMYSSADKANVNKAGVDDLNGINHLY</sequence>